<accession>A0A514CSS8</accession>
<name>A0A514CSS8_9CAUD</name>
<keyword evidence="2" id="KW-1185">Reference proteome</keyword>
<sequence length="112" mass="12680">MKNPAQAWPFPVGTDASGNGVYLPLTWPVQSKEEIERDAKEDAVKETVREYVRFNWPFTESDVNFQAVVQFVRDGKLLNAEDALMTDAIERGIEDAFEDARNDWNQCGGLVN</sequence>
<dbReference type="KEGG" id="vg:56136013"/>
<dbReference type="RefSeq" id="YP_009903737.1">
    <property type="nucleotide sequence ID" value="NC_049849.1"/>
</dbReference>
<reference evidence="1 2" key="1">
    <citation type="submission" date="2019-06" db="EMBL/GenBank/DDBJ databases">
        <authorList>
            <person name="Kincaid V.D."/>
            <person name="Fuller A."/>
            <person name="Hodges K."/>
            <person name="Bansal M."/>
            <person name="Essig J."/>
            <person name="Johnson A."/>
        </authorList>
    </citation>
    <scope>NUCLEOTIDE SEQUENCE [LARGE SCALE GENOMIC DNA]</scope>
</reference>
<protein>
    <submittedName>
        <fullName evidence="1">Uncharacterized protein</fullName>
    </submittedName>
</protein>
<evidence type="ECO:0000313" key="2">
    <source>
        <dbReference type="Proteomes" id="UP000320799"/>
    </source>
</evidence>
<dbReference type="EMBL" id="MN094788">
    <property type="protein sequence ID" value="QDH83538.1"/>
    <property type="molecule type" value="Genomic_DNA"/>
</dbReference>
<evidence type="ECO:0000313" key="1">
    <source>
        <dbReference type="EMBL" id="QDH83538.1"/>
    </source>
</evidence>
<proteinExistence type="predicted"/>
<dbReference type="Proteomes" id="UP000320799">
    <property type="component" value="Segment"/>
</dbReference>
<dbReference type="GeneID" id="56136013"/>
<organism evidence="1 2">
    <name type="scientific">Achromobacter phage Motura</name>
    <dbReference type="NCBI Taxonomy" id="2591403"/>
    <lineage>
        <taxon>Viruses</taxon>
        <taxon>Duplodnaviria</taxon>
        <taxon>Heunggongvirae</taxon>
        <taxon>Uroviricota</taxon>
        <taxon>Caudoviricetes</taxon>
        <taxon>Moturavirus</taxon>
        <taxon>Moturavirus motura</taxon>
    </lineage>
</organism>